<sequence length="29" mass="3571">MFPILRTKSTDKIYYVIIEYQTIKVSYQE</sequence>
<organism evidence="1">
    <name type="scientific">marine metagenome</name>
    <dbReference type="NCBI Taxonomy" id="408172"/>
    <lineage>
        <taxon>unclassified sequences</taxon>
        <taxon>metagenomes</taxon>
        <taxon>ecological metagenomes</taxon>
    </lineage>
</organism>
<gene>
    <name evidence="1" type="ORF">METZ01_LOCUS503751</name>
</gene>
<accession>A0A383E217</accession>
<protein>
    <submittedName>
        <fullName evidence="1">Uncharacterized protein</fullName>
    </submittedName>
</protein>
<proteinExistence type="predicted"/>
<reference evidence="1" key="1">
    <citation type="submission" date="2018-05" db="EMBL/GenBank/DDBJ databases">
        <authorList>
            <person name="Lanie J.A."/>
            <person name="Ng W.-L."/>
            <person name="Kazmierczak K.M."/>
            <person name="Andrzejewski T.M."/>
            <person name="Davidsen T.M."/>
            <person name="Wayne K.J."/>
            <person name="Tettelin H."/>
            <person name="Glass J.I."/>
            <person name="Rusch D."/>
            <person name="Podicherti R."/>
            <person name="Tsui H.-C.T."/>
            <person name="Winkler M.E."/>
        </authorList>
    </citation>
    <scope>NUCLEOTIDE SEQUENCE</scope>
</reference>
<name>A0A383E217_9ZZZZ</name>
<evidence type="ECO:0000313" key="1">
    <source>
        <dbReference type="EMBL" id="SVE50897.1"/>
    </source>
</evidence>
<dbReference type="AlphaFoldDB" id="A0A383E217"/>
<dbReference type="EMBL" id="UINC01222215">
    <property type="protein sequence ID" value="SVE50897.1"/>
    <property type="molecule type" value="Genomic_DNA"/>
</dbReference>